<evidence type="ECO:0000256" key="7">
    <source>
        <dbReference type="ARBA" id="ARBA00022989"/>
    </source>
</evidence>
<evidence type="ECO:0000256" key="9">
    <source>
        <dbReference type="ARBA" id="ARBA00023136"/>
    </source>
</evidence>
<feature type="transmembrane region" description="Helical" evidence="10">
    <location>
        <begin position="191"/>
        <end position="211"/>
    </location>
</feature>
<keyword evidence="5 10" id="KW-0812">Transmembrane</keyword>
<dbReference type="Pfam" id="PF02386">
    <property type="entry name" value="TrkH"/>
    <property type="match status" value="1"/>
</dbReference>
<evidence type="ECO:0000313" key="12">
    <source>
        <dbReference type="Proteomes" id="UP000189933"/>
    </source>
</evidence>
<evidence type="ECO:0000256" key="2">
    <source>
        <dbReference type="ARBA" id="ARBA00022448"/>
    </source>
</evidence>
<dbReference type="AlphaFoldDB" id="A0A1T4Q129"/>
<evidence type="ECO:0000256" key="1">
    <source>
        <dbReference type="ARBA" id="ARBA00004651"/>
    </source>
</evidence>
<feature type="transmembrane region" description="Helical" evidence="10">
    <location>
        <begin position="126"/>
        <end position="149"/>
    </location>
</feature>
<keyword evidence="2" id="KW-0813">Transport</keyword>
<proteinExistence type="predicted"/>
<evidence type="ECO:0000313" key="11">
    <source>
        <dbReference type="EMBL" id="SJZ97221.1"/>
    </source>
</evidence>
<dbReference type="PANTHER" id="PTHR32024">
    <property type="entry name" value="TRK SYSTEM POTASSIUM UPTAKE PROTEIN TRKG-RELATED"/>
    <property type="match status" value="1"/>
</dbReference>
<keyword evidence="8" id="KW-0406">Ion transport</keyword>
<feature type="transmembrane region" description="Helical" evidence="10">
    <location>
        <begin position="408"/>
        <end position="429"/>
    </location>
</feature>
<organism evidence="11 12">
    <name type="scientific">Carboxydocella sporoproducens DSM 16521</name>
    <dbReference type="NCBI Taxonomy" id="1121270"/>
    <lineage>
        <taxon>Bacteria</taxon>
        <taxon>Bacillati</taxon>
        <taxon>Bacillota</taxon>
        <taxon>Clostridia</taxon>
        <taxon>Eubacteriales</taxon>
        <taxon>Clostridiales Family XVI. Incertae Sedis</taxon>
        <taxon>Carboxydocella</taxon>
    </lineage>
</organism>
<dbReference type="NCBIfam" id="TIGR00933">
    <property type="entry name" value="2a38"/>
    <property type="match status" value="1"/>
</dbReference>
<dbReference type="RefSeq" id="WP_078665551.1">
    <property type="nucleotide sequence ID" value="NZ_FUXM01000015.1"/>
</dbReference>
<keyword evidence="6" id="KW-0630">Potassium</keyword>
<feature type="transmembrane region" description="Helical" evidence="10">
    <location>
        <begin position="41"/>
        <end position="63"/>
    </location>
</feature>
<accession>A0A1T4Q129</accession>
<evidence type="ECO:0000256" key="10">
    <source>
        <dbReference type="SAM" id="Phobius"/>
    </source>
</evidence>
<dbReference type="InterPro" id="IPR004772">
    <property type="entry name" value="TrkH"/>
</dbReference>
<feature type="transmembrane region" description="Helical" evidence="10">
    <location>
        <begin position="75"/>
        <end position="97"/>
    </location>
</feature>
<dbReference type="EMBL" id="FUXM01000015">
    <property type="protein sequence ID" value="SJZ97221.1"/>
    <property type="molecule type" value="Genomic_DNA"/>
</dbReference>
<keyword evidence="3" id="KW-1003">Cell membrane</keyword>
<evidence type="ECO:0000256" key="5">
    <source>
        <dbReference type="ARBA" id="ARBA00022692"/>
    </source>
</evidence>
<feature type="transmembrane region" description="Helical" evidence="10">
    <location>
        <begin position="378"/>
        <end position="396"/>
    </location>
</feature>
<dbReference type="Proteomes" id="UP000189933">
    <property type="component" value="Unassembled WGS sequence"/>
</dbReference>
<reference evidence="12" key="1">
    <citation type="submission" date="2017-02" db="EMBL/GenBank/DDBJ databases">
        <authorList>
            <person name="Varghese N."/>
            <person name="Submissions S."/>
        </authorList>
    </citation>
    <scope>NUCLEOTIDE SEQUENCE [LARGE SCALE GENOMIC DNA]</scope>
    <source>
        <strain evidence="12">DSM 16521</strain>
    </source>
</reference>
<dbReference type="InterPro" id="IPR003445">
    <property type="entry name" value="Cat_transpt"/>
</dbReference>
<name>A0A1T4Q129_9FIRM</name>
<evidence type="ECO:0000256" key="8">
    <source>
        <dbReference type="ARBA" id="ARBA00023065"/>
    </source>
</evidence>
<evidence type="ECO:0000256" key="3">
    <source>
        <dbReference type="ARBA" id="ARBA00022475"/>
    </source>
</evidence>
<evidence type="ECO:0000256" key="6">
    <source>
        <dbReference type="ARBA" id="ARBA00022958"/>
    </source>
</evidence>
<dbReference type="GO" id="GO:0015379">
    <property type="term" value="F:potassium:chloride symporter activity"/>
    <property type="evidence" value="ECO:0007669"/>
    <property type="project" value="InterPro"/>
</dbReference>
<comment type="subcellular location">
    <subcellularLocation>
        <location evidence="1">Cell membrane</location>
        <topology evidence="1">Multi-pass membrane protein</topology>
    </subcellularLocation>
</comment>
<keyword evidence="4" id="KW-0633">Potassium transport</keyword>
<dbReference type="PANTHER" id="PTHR32024:SF1">
    <property type="entry name" value="KTR SYSTEM POTASSIUM UPTAKE PROTEIN B"/>
    <property type="match status" value="1"/>
</dbReference>
<sequence length="447" mass="48465">MRRIWTWLTAPARVLVIGFATVILLGAFLLTLPIATKNGQGLAFVDALFEATSAVCVTGLVVVDTATTFTLFGQIVLLSLIQIGGLGFMTMTAYIFVLLGRKIGLKERILIRESLNQWSLQGMVKLARYVLVTTIIIEGTGALLIAYFLHERLGWGQALWYGIFHGISAFCNAGFDLFGNFSSLTSEVGNWGLNLTVMALITLGGLGFAVIAEIHRGKHRKWKQLSLHSKMVFAISSALVIIGAVAVYFLEFSNPFTLRPLAWDTKILASLFQAVTPRTAGFNTLDLAHIRPTTVIILIMLMFIGASPGSTGGGIKTTTFGALAAAVWSVVRGKTEVEVFERRLGQEIIYRAMAITALAIGVVSLVSMILTVTEEADYLTVLFETVSAFGTVGLTLGLTPKLSLAGKLLITMTMFIGRLGPLTMFMALAQMEKPNLIRHPEEKILVG</sequence>
<feature type="transmembrane region" description="Helical" evidence="10">
    <location>
        <begin position="12"/>
        <end position="35"/>
    </location>
</feature>
<feature type="transmembrane region" description="Helical" evidence="10">
    <location>
        <begin position="158"/>
        <end position="179"/>
    </location>
</feature>
<protein>
    <submittedName>
        <fullName evidence="11">Trk system potassium uptake protein TrkH</fullName>
    </submittedName>
</protein>
<feature type="transmembrane region" description="Helical" evidence="10">
    <location>
        <begin position="231"/>
        <end position="250"/>
    </location>
</feature>
<dbReference type="OrthoDB" id="9810952at2"/>
<gene>
    <name evidence="11" type="ORF">SAMN02745885_01486</name>
</gene>
<keyword evidence="9 10" id="KW-0472">Membrane</keyword>
<feature type="transmembrane region" description="Helical" evidence="10">
    <location>
        <begin position="288"/>
        <end position="306"/>
    </location>
</feature>
<keyword evidence="12" id="KW-1185">Reference proteome</keyword>
<evidence type="ECO:0000256" key="4">
    <source>
        <dbReference type="ARBA" id="ARBA00022538"/>
    </source>
</evidence>
<keyword evidence="7 10" id="KW-1133">Transmembrane helix</keyword>
<dbReference type="GO" id="GO:0005886">
    <property type="term" value="C:plasma membrane"/>
    <property type="evidence" value="ECO:0007669"/>
    <property type="project" value="UniProtKB-SubCell"/>
</dbReference>
<feature type="transmembrane region" description="Helical" evidence="10">
    <location>
        <begin position="348"/>
        <end position="372"/>
    </location>
</feature>